<sequence length="121" mass="13666">MLLMKDVYAVSDRCIKYASRKAFFGTKMTEGSSVQEHGINMLFLVEKLEDLQVGLDNDTYIDVILQSLPPSYGSFVVNYNMNRLEKTMHELINMLVQYETTTKKCVPSVLVEEASSSKAKG</sequence>
<accession>A0A6I9TJH6</accession>
<dbReference type="GeneID" id="105167820"/>
<evidence type="ECO:0000313" key="1">
    <source>
        <dbReference type="Proteomes" id="UP000504604"/>
    </source>
</evidence>
<proteinExistence type="predicted"/>
<dbReference type="OrthoDB" id="904370at2759"/>
<gene>
    <name evidence="2" type="primary">LOC105167820</name>
</gene>
<dbReference type="AlphaFoldDB" id="A0A6I9TJH6"/>
<dbReference type="RefSeq" id="XP_011085940.1">
    <property type="nucleotide sequence ID" value="XM_011087638.1"/>
</dbReference>
<dbReference type="InParanoid" id="A0A6I9TJH6"/>
<evidence type="ECO:0000313" key="2">
    <source>
        <dbReference type="RefSeq" id="XP_011085940.1"/>
    </source>
</evidence>
<dbReference type="KEGG" id="sind:105167820"/>
<keyword evidence="1" id="KW-1185">Reference proteome</keyword>
<protein>
    <submittedName>
        <fullName evidence="2">Uncharacterized protein LOC105167820</fullName>
    </submittedName>
</protein>
<dbReference type="Pfam" id="PF14223">
    <property type="entry name" value="Retrotran_gag_2"/>
    <property type="match status" value="1"/>
</dbReference>
<organism evidence="1 2">
    <name type="scientific">Sesamum indicum</name>
    <name type="common">Oriental sesame</name>
    <name type="synonym">Sesamum orientale</name>
    <dbReference type="NCBI Taxonomy" id="4182"/>
    <lineage>
        <taxon>Eukaryota</taxon>
        <taxon>Viridiplantae</taxon>
        <taxon>Streptophyta</taxon>
        <taxon>Embryophyta</taxon>
        <taxon>Tracheophyta</taxon>
        <taxon>Spermatophyta</taxon>
        <taxon>Magnoliopsida</taxon>
        <taxon>eudicotyledons</taxon>
        <taxon>Gunneridae</taxon>
        <taxon>Pentapetalae</taxon>
        <taxon>asterids</taxon>
        <taxon>lamiids</taxon>
        <taxon>Lamiales</taxon>
        <taxon>Pedaliaceae</taxon>
        <taxon>Sesamum</taxon>
    </lineage>
</organism>
<dbReference type="Proteomes" id="UP000504604">
    <property type="component" value="Linkage group LG8"/>
</dbReference>
<reference evidence="2" key="1">
    <citation type="submission" date="2025-08" db="UniProtKB">
        <authorList>
            <consortium name="RefSeq"/>
        </authorList>
    </citation>
    <scope>IDENTIFICATION</scope>
</reference>
<name>A0A6I9TJH6_SESIN</name>